<gene>
    <name evidence="5" type="ORF">C2L64_41590</name>
</gene>
<evidence type="ECO:0000313" key="5">
    <source>
        <dbReference type="EMBL" id="AUT74709.1"/>
    </source>
</evidence>
<proteinExistence type="predicted"/>
<evidence type="ECO:0000256" key="2">
    <source>
        <dbReference type="ARBA" id="ARBA00023125"/>
    </source>
</evidence>
<dbReference type="PROSITE" id="PS50043">
    <property type="entry name" value="HTH_LUXR_2"/>
    <property type="match status" value="1"/>
</dbReference>
<dbReference type="PRINTS" id="PR00038">
    <property type="entry name" value="HTHLUXR"/>
</dbReference>
<dbReference type="PANTHER" id="PTHR44688:SF16">
    <property type="entry name" value="DNA-BINDING TRANSCRIPTIONAL ACTIVATOR DEVR_DOSR"/>
    <property type="match status" value="1"/>
</dbReference>
<dbReference type="SUPFAM" id="SSF46894">
    <property type="entry name" value="C-terminal effector domain of the bipartite response regulators"/>
    <property type="match status" value="1"/>
</dbReference>
<organism evidence="5 6">
    <name type="scientific">Paraburkholderia hospita</name>
    <dbReference type="NCBI Taxonomy" id="169430"/>
    <lineage>
        <taxon>Bacteria</taxon>
        <taxon>Pseudomonadati</taxon>
        <taxon>Pseudomonadota</taxon>
        <taxon>Betaproteobacteria</taxon>
        <taxon>Burkholderiales</taxon>
        <taxon>Burkholderiaceae</taxon>
        <taxon>Paraburkholderia</taxon>
    </lineage>
</organism>
<dbReference type="InterPro" id="IPR016032">
    <property type="entry name" value="Sig_transdc_resp-reg_C-effctor"/>
</dbReference>
<dbReference type="KEGG" id="phs:C2L64_41590"/>
<protein>
    <submittedName>
        <fullName evidence="5">LuxR family transcriptional regulator</fullName>
    </submittedName>
</protein>
<evidence type="ECO:0000256" key="3">
    <source>
        <dbReference type="ARBA" id="ARBA00023163"/>
    </source>
</evidence>
<evidence type="ECO:0000256" key="1">
    <source>
        <dbReference type="ARBA" id="ARBA00023015"/>
    </source>
</evidence>
<keyword evidence="3" id="KW-0804">Transcription</keyword>
<keyword evidence="1" id="KW-0805">Transcription regulation</keyword>
<dbReference type="EMBL" id="CP026107">
    <property type="protein sequence ID" value="AUT74709.1"/>
    <property type="molecule type" value="Genomic_DNA"/>
</dbReference>
<accession>A0AAN1MPM0</accession>
<keyword evidence="2" id="KW-0238">DNA-binding</keyword>
<sequence length="98" mass="10950">MHNLGYIPRDCVQNIKKRMKPLTQREKQIVLLIGNGLRGDQIAASLKISPQTVRKHRANIAQKLGLSTTVQLVSYAVTVAQSSSMNPFPHHCCNTRQT</sequence>
<dbReference type="InterPro" id="IPR000792">
    <property type="entry name" value="Tscrpt_reg_LuxR_C"/>
</dbReference>
<dbReference type="GO" id="GO:0006355">
    <property type="term" value="P:regulation of DNA-templated transcription"/>
    <property type="evidence" value="ECO:0007669"/>
    <property type="project" value="InterPro"/>
</dbReference>
<dbReference type="Pfam" id="PF00196">
    <property type="entry name" value="GerE"/>
    <property type="match status" value="1"/>
</dbReference>
<dbReference type="GO" id="GO:0003677">
    <property type="term" value="F:DNA binding"/>
    <property type="evidence" value="ECO:0007669"/>
    <property type="project" value="UniProtKB-KW"/>
</dbReference>
<dbReference type="InterPro" id="IPR036388">
    <property type="entry name" value="WH-like_DNA-bd_sf"/>
</dbReference>
<dbReference type="CDD" id="cd06170">
    <property type="entry name" value="LuxR_C_like"/>
    <property type="match status" value="1"/>
</dbReference>
<evidence type="ECO:0000313" key="6">
    <source>
        <dbReference type="Proteomes" id="UP000236649"/>
    </source>
</evidence>
<evidence type="ECO:0000259" key="4">
    <source>
        <dbReference type="PROSITE" id="PS50043"/>
    </source>
</evidence>
<dbReference type="AlphaFoldDB" id="A0AAN1MPM0"/>
<dbReference type="PANTHER" id="PTHR44688">
    <property type="entry name" value="DNA-BINDING TRANSCRIPTIONAL ACTIVATOR DEVR_DOSR"/>
    <property type="match status" value="1"/>
</dbReference>
<dbReference type="Gene3D" id="1.10.10.10">
    <property type="entry name" value="Winged helix-like DNA-binding domain superfamily/Winged helix DNA-binding domain"/>
    <property type="match status" value="1"/>
</dbReference>
<feature type="domain" description="HTH luxR-type" evidence="4">
    <location>
        <begin position="15"/>
        <end position="80"/>
    </location>
</feature>
<reference evidence="5 6" key="1">
    <citation type="submission" date="2018-01" db="EMBL/GenBank/DDBJ databases">
        <title>Species boundaries and ecological features among Paraburkholderia terrae DSMZ17804T, P. hospita DSMZ17164T and P. caribensis DSMZ13236T.</title>
        <authorList>
            <person name="Pratama A.A."/>
        </authorList>
    </citation>
    <scope>NUCLEOTIDE SEQUENCE [LARGE SCALE GENOMIC DNA]</scope>
    <source>
        <strain evidence="5 6">DSM 17164</strain>
    </source>
</reference>
<dbReference type="GeneID" id="96993243"/>
<name>A0AAN1MPM0_9BURK</name>
<dbReference type="RefSeq" id="WP_079494148.1">
    <property type="nucleotide sequence ID" value="NZ_AKAU01000016.1"/>
</dbReference>
<dbReference type="Proteomes" id="UP000236649">
    <property type="component" value="Chromosome 3"/>
</dbReference>
<dbReference type="SMART" id="SM00421">
    <property type="entry name" value="HTH_LUXR"/>
    <property type="match status" value="1"/>
</dbReference>